<keyword evidence="5" id="KW-1185">Reference proteome</keyword>
<keyword evidence="2 4" id="KW-0808">Transferase</keyword>
<reference evidence="4 5" key="1">
    <citation type="submission" date="2019-03" db="EMBL/GenBank/DDBJ databases">
        <title>Draft genome sequences of novel Actinobacteria.</title>
        <authorList>
            <person name="Sahin N."/>
            <person name="Ay H."/>
            <person name="Saygin H."/>
        </authorList>
    </citation>
    <scope>NUCLEOTIDE SEQUENCE [LARGE SCALE GENOMIC DNA]</scope>
    <source>
        <strain evidence="4 5">H3C3</strain>
    </source>
</reference>
<dbReference type="InterPro" id="IPR041698">
    <property type="entry name" value="Methyltransf_25"/>
</dbReference>
<accession>A0A4R5AXA1</accession>
<dbReference type="PANTHER" id="PTHR43861:SF1">
    <property type="entry name" value="TRANS-ACONITATE 2-METHYLTRANSFERASE"/>
    <property type="match status" value="1"/>
</dbReference>
<evidence type="ECO:0000259" key="3">
    <source>
        <dbReference type="Pfam" id="PF13649"/>
    </source>
</evidence>
<feature type="domain" description="Methyltransferase" evidence="3">
    <location>
        <begin position="46"/>
        <end position="136"/>
    </location>
</feature>
<organism evidence="4 5">
    <name type="scientific">Actinomadura rubrisoli</name>
    <dbReference type="NCBI Taxonomy" id="2530368"/>
    <lineage>
        <taxon>Bacteria</taxon>
        <taxon>Bacillati</taxon>
        <taxon>Actinomycetota</taxon>
        <taxon>Actinomycetes</taxon>
        <taxon>Streptosporangiales</taxon>
        <taxon>Thermomonosporaceae</taxon>
        <taxon>Actinomadura</taxon>
    </lineage>
</organism>
<dbReference type="CDD" id="cd02440">
    <property type="entry name" value="AdoMet_MTases"/>
    <property type="match status" value="1"/>
</dbReference>
<proteinExistence type="predicted"/>
<dbReference type="PANTHER" id="PTHR43861">
    <property type="entry name" value="TRANS-ACONITATE 2-METHYLTRANSFERASE-RELATED"/>
    <property type="match status" value="1"/>
</dbReference>
<dbReference type="InterPro" id="IPR029063">
    <property type="entry name" value="SAM-dependent_MTases_sf"/>
</dbReference>
<dbReference type="GO" id="GO:0032259">
    <property type="term" value="P:methylation"/>
    <property type="evidence" value="ECO:0007669"/>
    <property type="project" value="UniProtKB-KW"/>
</dbReference>
<evidence type="ECO:0000313" key="4">
    <source>
        <dbReference type="EMBL" id="TDD76649.1"/>
    </source>
</evidence>
<dbReference type="EMBL" id="SMKU01000208">
    <property type="protein sequence ID" value="TDD76649.1"/>
    <property type="molecule type" value="Genomic_DNA"/>
</dbReference>
<dbReference type="SUPFAM" id="SSF53335">
    <property type="entry name" value="S-adenosyl-L-methionine-dependent methyltransferases"/>
    <property type="match status" value="1"/>
</dbReference>
<name>A0A4R5AXA1_9ACTN</name>
<gene>
    <name evidence="4" type="ORF">E1298_30465</name>
</gene>
<evidence type="ECO:0000256" key="2">
    <source>
        <dbReference type="ARBA" id="ARBA00022679"/>
    </source>
</evidence>
<dbReference type="Pfam" id="PF13649">
    <property type="entry name" value="Methyltransf_25"/>
    <property type="match status" value="1"/>
</dbReference>
<dbReference type="OrthoDB" id="9805171at2"/>
<keyword evidence="1 4" id="KW-0489">Methyltransferase</keyword>
<dbReference type="AlphaFoldDB" id="A0A4R5AXA1"/>
<evidence type="ECO:0000256" key="1">
    <source>
        <dbReference type="ARBA" id="ARBA00022603"/>
    </source>
</evidence>
<dbReference type="Gene3D" id="3.40.50.150">
    <property type="entry name" value="Vaccinia Virus protein VP39"/>
    <property type="match status" value="1"/>
</dbReference>
<dbReference type="GO" id="GO:0008168">
    <property type="term" value="F:methyltransferase activity"/>
    <property type="evidence" value="ECO:0007669"/>
    <property type="project" value="UniProtKB-KW"/>
</dbReference>
<dbReference type="RefSeq" id="WP_131899346.1">
    <property type="nucleotide sequence ID" value="NZ_SMKU01000208.1"/>
</dbReference>
<evidence type="ECO:0000313" key="5">
    <source>
        <dbReference type="Proteomes" id="UP000294513"/>
    </source>
</evidence>
<comment type="caution">
    <text evidence="4">The sequence shown here is derived from an EMBL/GenBank/DDBJ whole genome shotgun (WGS) entry which is preliminary data.</text>
</comment>
<protein>
    <submittedName>
        <fullName evidence="4">Class I SAM-dependent methyltransferase</fullName>
    </submittedName>
</protein>
<sequence length="204" mass="22169">MNDLSAAYDAVTVQYAELFGDVSKTGPLDRALVEAFAELTRAAGPVADLGCGPGHLTAHLHALGCAAFGLDLSPAMIAHARRTHPDLRFDVGSMTSLDAADGTLGGILTWYSMIHSPPERVPATLTEFHRVLAPGGYLLLGFFEDDGPAPQPFDHKVSLAYRWPLDRLAELLDKAGFTEIARMSRVPEDTERFQHGRLLVRKPH</sequence>
<dbReference type="Proteomes" id="UP000294513">
    <property type="component" value="Unassembled WGS sequence"/>
</dbReference>